<sequence length="146" mass="16521">MVGKPEDENCTSDPSSLPFLDDTNKSEDVQITRTINVPETPTTDNSRKSGDDSQHRKVSAQSPNHGRAGGSLPLVRFAATRRNCWTDRRSGLLTEPERKSAQKLQINHRILRVFRFISYDICEVQMPSEDNIEADIKLQSPIRRSN</sequence>
<reference evidence="2" key="1">
    <citation type="submission" date="2020-09" db="EMBL/GenBank/DDBJ databases">
        <authorList>
            <person name="Kikuchi T."/>
        </authorList>
    </citation>
    <scope>NUCLEOTIDE SEQUENCE</scope>
    <source>
        <strain evidence="2">SH1</strain>
    </source>
</reference>
<protein>
    <submittedName>
        <fullName evidence="2">Uncharacterized protein</fullName>
    </submittedName>
</protein>
<dbReference type="Proteomes" id="UP000783686">
    <property type="component" value="Unassembled WGS sequence"/>
</dbReference>
<accession>A0A811KCU4</accession>
<feature type="compositionally biased region" description="Polar residues" evidence="1">
    <location>
        <begin position="31"/>
        <end position="44"/>
    </location>
</feature>
<feature type="region of interest" description="Disordered" evidence="1">
    <location>
        <begin position="1"/>
        <end position="73"/>
    </location>
</feature>
<evidence type="ECO:0000313" key="2">
    <source>
        <dbReference type="EMBL" id="CAD5213573.1"/>
    </source>
</evidence>
<dbReference type="EMBL" id="CAJFCW020000003">
    <property type="protein sequence ID" value="CAG9101137.1"/>
    <property type="molecule type" value="Genomic_DNA"/>
</dbReference>
<name>A0A811KCU4_9BILA</name>
<evidence type="ECO:0000313" key="3">
    <source>
        <dbReference type="Proteomes" id="UP000614601"/>
    </source>
</evidence>
<proteinExistence type="predicted"/>
<dbReference type="EMBL" id="CAJFDH010000003">
    <property type="protein sequence ID" value="CAD5213573.1"/>
    <property type="molecule type" value="Genomic_DNA"/>
</dbReference>
<comment type="caution">
    <text evidence="2">The sequence shown here is derived from an EMBL/GenBank/DDBJ whole genome shotgun (WGS) entry which is preliminary data.</text>
</comment>
<feature type="compositionally biased region" description="Basic and acidic residues" evidence="1">
    <location>
        <begin position="45"/>
        <end position="55"/>
    </location>
</feature>
<dbReference type="Proteomes" id="UP000614601">
    <property type="component" value="Unassembled WGS sequence"/>
</dbReference>
<dbReference type="AlphaFoldDB" id="A0A811KCU4"/>
<gene>
    <name evidence="2" type="ORF">BOKJ2_LOCUS5160</name>
</gene>
<keyword evidence="3" id="KW-1185">Reference proteome</keyword>
<organism evidence="2 3">
    <name type="scientific">Bursaphelenchus okinawaensis</name>
    <dbReference type="NCBI Taxonomy" id="465554"/>
    <lineage>
        <taxon>Eukaryota</taxon>
        <taxon>Metazoa</taxon>
        <taxon>Ecdysozoa</taxon>
        <taxon>Nematoda</taxon>
        <taxon>Chromadorea</taxon>
        <taxon>Rhabditida</taxon>
        <taxon>Tylenchina</taxon>
        <taxon>Tylenchomorpha</taxon>
        <taxon>Aphelenchoidea</taxon>
        <taxon>Aphelenchoididae</taxon>
        <taxon>Bursaphelenchus</taxon>
    </lineage>
</organism>
<evidence type="ECO:0000256" key="1">
    <source>
        <dbReference type="SAM" id="MobiDB-lite"/>
    </source>
</evidence>